<reference evidence="1" key="2">
    <citation type="journal article" date="2015" name="Data Brief">
        <title>Shoot transcriptome of the giant reed, Arundo donax.</title>
        <authorList>
            <person name="Barrero R.A."/>
            <person name="Guerrero F.D."/>
            <person name="Moolhuijzen P."/>
            <person name="Goolsby J.A."/>
            <person name="Tidwell J."/>
            <person name="Bellgard S.E."/>
            <person name="Bellgard M.I."/>
        </authorList>
    </citation>
    <scope>NUCLEOTIDE SEQUENCE</scope>
    <source>
        <tissue evidence="1">Shoot tissue taken approximately 20 cm above the soil surface</tissue>
    </source>
</reference>
<evidence type="ECO:0000313" key="1">
    <source>
        <dbReference type="EMBL" id="JAD95117.1"/>
    </source>
</evidence>
<sequence length="45" mass="4888">MMELSTLLISFSRCQGTKHSKPLKFTGGLASRLEAYLISMKIAGA</sequence>
<name>A0A0A9EGI0_ARUDO</name>
<protein>
    <submittedName>
        <fullName evidence="1">Uncharacterized protein</fullName>
    </submittedName>
</protein>
<accession>A0A0A9EGI0</accession>
<reference evidence="1" key="1">
    <citation type="submission" date="2014-09" db="EMBL/GenBank/DDBJ databases">
        <authorList>
            <person name="Magalhaes I.L.F."/>
            <person name="Oliveira U."/>
            <person name="Santos F.R."/>
            <person name="Vidigal T.H.D.A."/>
            <person name="Brescovit A.D."/>
            <person name="Santos A.J."/>
        </authorList>
    </citation>
    <scope>NUCLEOTIDE SEQUENCE</scope>
    <source>
        <tissue evidence="1">Shoot tissue taken approximately 20 cm above the soil surface</tissue>
    </source>
</reference>
<dbReference type="EMBL" id="GBRH01202778">
    <property type="protein sequence ID" value="JAD95117.1"/>
    <property type="molecule type" value="Transcribed_RNA"/>
</dbReference>
<dbReference type="AlphaFoldDB" id="A0A0A9EGI0"/>
<proteinExistence type="predicted"/>
<organism evidence="1">
    <name type="scientific">Arundo donax</name>
    <name type="common">Giant reed</name>
    <name type="synonym">Donax arundinaceus</name>
    <dbReference type="NCBI Taxonomy" id="35708"/>
    <lineage>
        <taxon>Eukaryota</taxon>
        <taxon>Viridiplantae</taxon>
        <taxon>Streptophyta</taxon>
        <taxon>Embryophyta</taxon>
        <taxon>Tracheophyta</taxon>
        <taxon>Spermatophyta</taxon>
        <taxon>Magnoliopsida</taxon>
        <taxon>Liliopsida</taxon>
        <taxon>Poales</taxon>
        <taxon>Poaceae</taxon>
        <taxon>PACMAD clade</taxon>
        <taxon>Arundinoideae</taxon>
        <taxon>Arundineae</taxon>
        <taxon>Arundo</taxon>
    </lineage>
</organism>